<dbReference type="GO" id="GO:0003700">
    <property type="term" value="F:DNA-binding transcription factor activity"/>
    <property type="evidence" value="ECO:0007669"/>
    <property type="project" value="InterPro"/>
</dbReference>
<keyword evidence="4" id="KW-0175">Coiled coil</keyword>
<evidence type="ECO:0000259" key="5">
    <source>
        <dbReference type="PROSITE" id="PS50949"/>
    </source>
</evidence>
<dbReference type="CDD" id="cd07377">
    <property type="entry name" value="WHTH_GntR"/>
    <property type="match status" value="1"/>
</dbReference>
<sequence length="232" mass="24945">MREAIVSSAFKRGERLPSEAELASQFQVSRSTVREALRALVAQGFISKVPGAGGGSFVQTVDHESLQSQLSGSLETILKLGSVSIQEVTRVRRMLEIPAARLAAAHRSDEQAAELQSLIQRQEEMVREKRDHRDPELFELGMALYNLIAAASGNRLLASFVSAMGRATLPVYTRDLKPEDAKATLERSRALVAAIVAQDADAAEDAMAAQLDLAHYGGPAESATDSPFAAAE</sequence>
<dbReference type="InterPro" id="IPR036388">
    <property type="entry name" value="WH-like_DNA-bd_sf"/>
</dbReference>
<dbReference type="Gene3D" id="1.10.10.10">
    <property type="entry name" value="Winged helix-like DNA-binding domain superfamily/Winged helix DNA-binding domain"/>
    <property type="match status" value="1"/>
</dbReference>
<evidence type="ECO:0000256" key="2">
    <source>
        <dbReference type="ARBA" id="ARBA00023125"/>
    </source>
</evidence>
<dbReference type="EMBL" id="LOHS01000022">
    <property type="protein sequence ID" value="OAH16218.1"/>
    <property type="molecule type" value="Genomic_DNA"/>
</dbReference>
<dbReference type="Proteomes" id="UP000077381">
    <property type="component" value="Unassembled WGS sequence"/>
</dbReference>
<gene>
    <name evidence="6" type="primary">lutR_2</name>
    <name evidence="6" type="ORF">STSP_04090</name>
</gene>
<organism evidence="6 7">
    <name type="scientific">Streptomyces jeddahensis</name>
    <dbReference type="NCBI Taxonomy" id="1716141"/>
    <lineage>
        <taxon>Bacteria</taxon>
        <taxon>Bacillati</taxon>
        <taxon>Actinomycetota</taxon>
        <taxon>Actinomycetes</taxon>
        <taxon>Kitasatosporales</taxon>
        <taxon>Streptomycetaceae</taxon>
        <taxon>Streptomyces</taxon>
    </lineage>
</organism>
<keyword evidence="3" id="KW-0804">Transcription</keyword>
<dbReference type="PANTHER" id="PTHR43537">
    <property type="entry name" value="TRANSCRIPTIONAL REGULATOR, GNTR FAMILY"/>
    <property type="match status" value="1"/>
</dbReference>
<evidence type="ECO:0000313" key="7">
    <source>
        <dbReference type="Proteomes" id="UP000077381"/>
    </source>
</evidence>
<reference evidence="6 7" key="1">
    <citation type="submission" date="2015-12" db="EMBL/GenBank/DDBJ databases">
        <title>Genome sequence of Streptomyces sp. G25.</title>
        <authorList>
            <person name="Poehlein A."/>
            <person name="Roettig A."/>
            <person name="Hiessl S."/>
            <person name="Hauschild P."/>
            <person name="Schauer J."/>
            <person name="Madkour M.H."/>
            <person name="Al-Ansari A.M."/>
            <person name="Almakishah N.H."/>
            <person name="Steinbuechel A."/>
            <person name="Daniel R."/>
        </authorList>
    </citation>
    <scope>NUCLEOTIDE SEQUENCE [LARGE SCALE GENOMIC DNA]</scope>
    <source>
        <strain evidence="7">G25(2015)</strain>
    </source>
</reference>
<dbReference type="Pfam" id="PF00392">
    <property type="entry name" value="GntR"/>
    <property type="match status" value="1"/>
</dbReference>
<evidence type="ECO:0000256" key="3">
    <source>
        <dbReference type="ARBA" id="ARBA00023163"/>
    </source>
</evidence>
<keyword evidence="1" id="KW-0805">Transcription regulation</keyword>
<dbReference type="PRINTS" id="PR00035">
    <property type="entry name" value="HTHGNTR"/>
</dbReference>
<dbReference type="PATRIC" id="fig|1716141.3.peg.430"/>
<dbReference type="SMART" id="SM00895">
    <property type="entry name" value="FCD"/>
    <property type="match status" value="1"/>
</dbReference>
<dbReference type="SUPFAM" id="SSF48008">
    <property type="entry name" value="GntR ligand-binding domain-like"/>
    <property type="match status" value="1"/>
</dbReference>
<keyword evidence="7" id="KW-1185">Reference proteome</keyword>
<dbReference type="InterPro" id="IPR000524">
    <property type="entry name" value="Tscrpt_reg_HTH_GntR"/>
</dbReference>
<keyword evidence="2" id="KW-0238">DNA-binding</keyword>
<dbReference type="GO" id="GO:0003677">
    <property type="term" value="F:DNA binding"/>
    <property type="evidence" value="ECO:0007669"/>
    <property type="project" value="UniProtKB-KW"/>
</dbReference>
<dbReference type="InterPro" id="IPR011711">
    <property type="entry name" value="GntR_C"/>
</dbReference>
<protein>
    <submittedName>
        <fullName evidence="6">HTH-type transcriptional regulator LutR</fullName>
    </submittedName>
</protein>
<accession>A0A177I1F8</accession>
<dbReference type="Gene3D" id="1.20.120.530">
    <property type="entry name" value="GntR ligand-binding domain-like"/>
    <property type="match status" value="1"/>
</dbReference>
<dbReference type="SUPFAM" id="SSF46785">
    <property type="entry name" value="Winged helix' DNA-binding domain"/>
    <property type="match status" value="1"/>
</dbReference>
<dbReference type="PROSITE" id="PS50949">
    <property type="entry name" value="HTH_GNTR"/>
    <property type="match status" value="1"/>
</dbReference>
<dbReference type="Pfam" id="PF07729">
    <property type="entry name" value="FCD"/>
    <property type="match status" value="1"/>
</dbReference>
<dbReference type="STRING" id="1716141.STSP_04090"/>
<evidence type="ECO:0000256" key="4">
    <source>
        <dbReference type="SAM" id="Coils"/>
    </source>
</evidence>
<dbReference type="PANTHER" id="PTHR43537:SF5">
    <property type="entry name" value="UXU OPERON TRANSCRIPTIONAL REGULATOR"/>
    <property type="match status" value="1"/>
</dbReference>
<dbReference type="SMART" id="SM00345">
    <property type="entry name" value="HTH_GNTR"/>
    <property type="match status" value="1"/>
</dbReference>
<evidence type="ECO:0000313" key="6">
    <source>
        <dbReference type="EMBL" id="OAH16218.1"/>
    </source>
</evidence>
<feature type="domain" description="HTH gntR-type" evidence="5">
    <location>
        <begin position="1"/>
        <end position="61"/>
    </location>
</feature>
<dbReference type="AlphaFoldDB" id="A0A177I1F8"/>
<dbReference type="InterPro" id="IPR008920">
    <property type="entry name" value="TF_FadR/GntR_C"/>
</dbReference>
<evidence type="ECO:0000256" key="1">
    <source>
        <dbReference type="ARBA" id="ARBA00023015"/>
    </source>
</evidence>
<dbReference type="InterPro" id="IPR036390">
    <property type="entry name" value="WH_DNA-bd_sf"/>
</dbReference>
<proteinExistence type="predicted"/>
<comment type="caution">
    <text evidence="6">The sequence shown here is derived from an EMBL/GenBank/DDBJ whole genome shotgun (WGS) entry which is preliminary data.</text>
</comment>
<name>A0A177I1F8_9ACTN</name>
<feature type="coiled-coil region" evidence="4">
    <location>
        <begin position="105"/>
        <end position="132"/>
    </location>
</feature>